<dbReference type="PROSITE" id="PS51257">
    <property type="entry name" value="PROKAR_LIPOPROTEIN"/>
    <property type="match status" value="1"/>
</dbReference>
<organism evidence="4 5">
    <name type="scientific">Mesopusillimonas faecipullorum</name>
    <dbReference type="NCBI Taxonomy" id="2755040"/>
    <lineage>
        <taxon>Bacteria</taxon>
        <taxon>Pseudomonadati</taxon>
        <taxon>Pseudomonadota</taxon>
        <taxon>Betaproteobacteria</taxon>
        <taxon>Burkholderiales</taxon>
        <taxon>Alcaligenaceae</taxon>
        <taxon>Mesopusillimonas</taxon>
    </lineage>
</organism>
<protein>
    <submittedName>
        <fullName evidence="4">Efflux transporter outer membrane subunit</fullName>
    </submittedName>
</protein>
<dbReference type="InterPro" id="IPR010131">
    <property type="entry name" value="MdtP/NodT-like"/>
</dbReference>
<accession>A0ABS8C9H4</accession>
<gene>
    <name evidence="4" type="ORF">H0484_02810</name>
</gene>
<name>A0ABS8C9H4_9BURK</name>
<sequence>MSKRGMRNMTQVRLLGLLACLVLAGCAVGPDYQRPEVEVGASYRQVEGWVPANSVPTQVPQDWWQLFDDQTLTELMGRLDLANQDIQRAQAQYRQALALVSGAQAEFFPTVDANAGTTRSGAGGASSNSGAASQHTLGASVSWEVDVWGRVRRSVESSDADAQASAADLAAVRLSLQSTLAQSYFLLRAADAERRLLAQTVEAYERTLQITRYRMDAGLVSSAEVASALAQLENARVQWLAVARQRAQYEHAIAALLGQPPSAFQLPEASTSIAVPNVPVALPSTLLLRRPDVVAAERRAAAANAQIGVAQAAWFPSLTLSAQGGYRSGDWANWLSAPFSYWSLGPMLAQAIFDGGARQARVEQSRAAFDAQAAAYRQAVLNALREVEDYLVQARGLSDEKEVQARAVQAARESLQLFTNQYEAGMIDYLSLAQVETNTLAAERSALTLARERLVASVQLIAALGGGWEGLPEADSPEP</sequence>
<keyword evidence="2" id="KW-0812">Transmembrane</keyword>
<comment type="subcellular location">
    <subcellularLocation>
        <location evidence="2">Cell membrane</location>
        <topology evidence="2">Lipid-anchor</topology>
    </subcellularLocation>
</comment>
<feature type="coiled-coil region" evidence="3">
    <location>
        <begin position="72"/>
        <end position="106"/>
    </location>
</feature>
<dbReference type="PANTHER" id="PTHR30203:SF33">
    <property type="entry name" value="BLR4455 PROTEIN"/>
    <property type="match status" value="1"/>
</dbReference>
<dbReference type="Pfam" id="PF02321">
    <property type="entry name" value="OEP"/>
    <property type="match status" value="2"/>
</dbReference>
<evidence type="ECO:0000313" key="5">
    <source>
        <dbReference type="Proteomes" id="UP000776983"/>
    </source>
</evidence>
<keyword evidence="2" id="KW-0472">Membrane</keyword>
<comment type="similarity">
    <text evidence="1 2">Belongs to the outer membrane factor (OMF) (TC 1.B.17) family.</text>
</comment>
<evidence type="ECO:0000313" key="4">
    <source>
        <dbReference type="EMBL" id="MCB5362685.1"/>
    </source>
</evidence>
<evidence type="ECO:0000256" key="2">
    <source>
        <dbReference type="RuleBase" id="RU362097"/>
    </source>
</evidence>
<dbReference type="PANTHER" id="PTHR30203">
    <property type="entry name" value="OUTER MEMBRANE CATION EFFLUX PROTEIN"/>
    <property type="match status" value="1"/>
</dbReference>
<dbReference type="Proteomes" id="UP000776983">
    <property type="component" value="Unassembled WGS sequence"/>
</dbReference>
<proteinExistence type="inferred from homology"/>
<feature type="chain" id="PRO_5044993392" evidence="2">
    <location>
        <begin position="25"/>
        <end position="479"/>
    </location>
</feature>
<dbReference type="SUPFAM" id="SSF56954">
    <property type="entry name" value="Outer membrane efflux proteins (OEP)"/>
    <property type="match status" value="1"/>
</dbReference>
<dbReference type="InterPro" id="IPR003423">
    <property type="entry name" value="OMP_efflux"/>
</dbReference>
<keyword evidence="5" id="KW-1185">Reference proteome</keyword>
<reference evidence="4 5" key="1">
    <citation type="submission" date="2020-07" db="EMBL/GenBank/DDBJ databases">
        <title>Pusillimonas sp. nov., isolated from poultry manure in Taiwan.</title>
        <authorList>
            <person name="Lin S.-Y."/>
            <person name="Tang Y.-S."/>
            <person name="Young C.-C."/>
        </authorList>
    </citation>
    <scope>NUCLEOTIDE SEQUENCE [LARGE SCALE GENOMIC DNA]</scope>
    <source>
        <strain evidence="4 5">CC-YST705</strain>
    </source>
</reference>
<evidence type="ECO:0000256" key="1">
    <source>
        <dbReference type="ARBA" id="ARBA00007613"/>
    </source>
</evidence>
<feature type="signal peptide" evidence="2">
    <location>
        <begin position="1"/>
        <end position="24"/>
    </location>
</feature>
<dbReference type="Gene3D" id="1.20.1600.10">
    <property type="entry name" value="Outer membrane efflux proteins (OEP)"/>
    <property type="match status" value="1"/>
</dbReference>
<dbReference type="EMBL" id="JACDXW010000001">
    <property type="protein sequence ID" value="MCB5362685.1"/>
    <property type="molecule type" value="Genomic_DNA"/>
</dbReference>
<keyword evidence="2" id="KW-1134">Transmembrane beta strand</keyword>
<keyword evidence="3" id="KW-0175">Coiled coil</keyword>
<keyword evidence="2" id="KW-0732">Signal</keyword>
<comment type="caution">
    <text evidence="4">The sequence shown here is derived from an EMBL/GenBank/DDBJ whole genome shotgun (WGS) entry which is preliminary data.</text>
</comment>
<keyword evidence="2" id="KW-0564">Palmitate</keyword>
<dbReference type="NCBIfam" id="TIGR01845">
    <property type="entry name" value="outer_NodT"/>
    <property type="match status" value="1"/>
</dbReference>
<dbReference type="Gene3D" id="2.20.200.10">
    <property type="entry name" value="Outer membrane efflux proteins (OEP)"/>
    <property type="match status" value="1"/>
</dbReference>
<evidence type="ECO:0000256" key="3">
    <source>
        <dbReference type="SAM" id="Coils"/>
    </source>
</evidence>
<keyword evidence="2" id="KW-0449">Lipoprotein</keyword>